<proteinExistence type="predicted"/>
<dbReference type="Proteomes" id="UP000217676">
    <property type="component" value="Chromosome"/>
</dbReference>
<gene>
    <name evidence="1" type="ORF">SLA_2172</name>
</gene>
<dbReference type="AlphaFoldDB" id="A0A160NYB1"/>
<evidence type="ECO:0000313" key="2">
    <source>
        <dbReference type="Proteomes" id="UP000217676"/>
    </source>
</evidence>
<organism evidence="1 2">
    <name type="scientific">Streptomyces laurentii</name>
    <dbReference type="NCBI Taxonomy" id="39478"/>
    <lineage>
        <taxon>Bacteria</taxon>
        <taxon>Bacillati</taxon>
        <taxon>Actinomycetota</taxon>
        <taxon>Actinomycetes</taxon>
        <taxon>Kitasatosporales</taxon>
        <taxon>Streptomycetaceae</taxon>
        <taxon>Streptomyces</taxon>
    </lineage>
</organism>
<protein>
    <submittedName>
        <fullName evidence="1">Uncharacterized protein</fullName>
    </submittedName>
</protein>
<name>A0A160NYB1_STRLU</name>
<accession>A0A160NYB1</accession>
<keyword evidence="2" id="KW-1185">Reference proteome</keyword>
<dbReference type="KEGG" id="slau:SLA_2172"/>
<evidence type="ECO:0000313" key="1">
    <source>
        <dbReference type="EMBL" id="BAU83105.1"/>
    </source>
</evidence>
<sequence length="139" mass="14863">MSFERNTTTGSRAGGGPTAELRVEIFQSGPGGVFREWVPAFDVAPVRVTVYTESALATAFAGHGPRVAGLLEASSEDTWRITAHCLSTGAVVGEWTWARSEETGRWIPAGDLWCVWDDSLRIAALERANARAAQNGDAA</sequence>
<reference evidence="1 2" key="1">
    <citation type="journal article" date="2016" name="Genome Announc.">
        <title>Complete Genome Sequence of Thiostrepton-Producing Streptomyces laurentii ATCC 31255.</title>
        <authorList>
            <person name="Doi K."/>
            <person name="Fujino Y."/>
            <person name="Nagayoshi Y."/>
            <person name="Ohshima T."/>
            <person name="Ogata S."/>
        </authorList>
    </citation>
    <scope>NUCLEOTIDE SEQUENCE [LARGE SCALE GENOMIC DNA]</scope>
    <source>
        <strain evidence="1 2">ATCC 31255</strain>
    </source>
</reference>
<dbReference type="EMBL" id="AP017424">
    <property type="protein sequence ID" value="BAU83105.1"/>
    <property type="molecule type" value="Genomic_DNA"/>
</dbReference>